<reference evidence="2 4" key="1">
    <citation type="submission" date="2015-02" db="EMBL/GenBank/DDBJ databases">
        <title>Pseudomonas helleri sp. nov. and Pseudomonas weihenstephanensis sp. nov., isolated from raw cows milk.</title>
        <authorList>
            <person name="von Neubeck M."/>
            <person name="Huptas C."/>
            <person name="Wenning M."/>
            <person name="Scherer S."/>
        </authorList>
    </citation>
    <scope>NUCLEOTIDE SEQUENCE [LARGE SCALE GENOMIC DNA]</scope>
    <source>
        <strain evidence="2 4">DSM 21104</strain>
    </source>
</reference>
<dbReference type="AlphaFoldDB" id="A0A0J6GV34"/>
<dbReference type="EMBL" id="FNRS01000001">
    <property type="protein sequence ID" value="SEC95467.1"/>
    <property type="molecule type" value="Genomic_DNA"/>
</dbReference>
<keyword evidence="1" id="KW-0732">Signal</keyword>
<evidence type="ECO:0008006" key="6">
    <source>
        <dbReference type="Google" id="ProtNLM"/>
    </source>
</evidence>
<sequence length="79" mass="8391">MNSALLVLNALALTVLLVPHFQPAPSTAVPEVEVAGTYTKPLKPQPEWAVMTGVNGSAAHLVSSQPVVSQSPQGEHWFF</sequence>
<proteinExistence type="predicted"/>
<evidence type="ECO:0000313" key="2">
    <source>
        <dbReference type="EMBL" id="KMM86148.1"/>
    </source>
</evidence>
<organism evidence="2 4">
    <name type="scientific">Pseudomonas taetrolens</name>
    <dbReference type="NCBI Taxonomy" id="47884"/>
    <lineage>
        <taxon>Bacteria</taxon>
        <taxon>Pseudomonadati</taxon>
        <taxon>Pseudomonadota</taxon>
        <taxon>Gammaproteobacteria</taxon>
        <taxon>Pseudomonadales</taxon>
        <taxon>Pseudomonadaceae</taxon>
        <taxon>Pseudomonas</taxon>
    </lineage>
</organism>
<dbReference type="RefSeq" id="WP_048379121.1">
    <property type="nucleotide sequence ID" value="NZ_FNRS01000001.1"/>
</dbReference>
<dbReference type="Proteomes" id="UP000183155">
    <property type="component" value="Unassembled WGS sequence"/>
</dbReference>
<evidence type="ECO:0000256" key="1">
    <source>
        <dbReference type="SAM" id="SignalP"/>
    </source>
</evidence>
<keyword evidence="5" id="KW-1185">Reference proteome</keyword>
<evidence type="ECO:0000313" key="4">
    <source>
        <dbReference type="Proteomes" id="UP000036395"/>
    </source>
</evidence>
<gene>
    <name evidence="3" type="ORF">SAMN04490203_3467</name>
    <name evidence="2" type="ORF">TU78_05915</name>
</gene>
<dbReference type="Proteomes" id="UP000036395">
    <property type="component" value="Unassembled WGS sequence"/>
</dbReference>
<dbReference type="OrthoDB" id="7013597at2"/>
<dbReference type="PATRIC" id="fig|47884.3.peg.1583"/>
<name>A0A0J6GV34_PSETA</name>
<reference evidence="3 5" key="2">
    <citation type="submission" date="2016-10" db="EMBL/GenBank/DDBJ databases">
        <authorList>
            <person name="Varghese N."/>
            <person name="Submissions S."/>
        </authorList>
    </citation>
    <scope>NUCLEOTIDE SEQUENCE [LARGE SCALE GENOMIC DNA]</scope>
    <source>
        <strain evidence="3 5">BS3652</strain>
    </source>
</reference>
<dbReference type="EMBL" id="JYLA01000002">
    <property type="protein sequence ID" value="KMM86148.1"/>
    <property type="molecule type" value="Genomic_DNA"/>
</dbReference>
<feature type="signal peptide" evidence="1">
    <location>
        <begin position="1"/>
        <end position="28"/>
    </location>
</feature>
<accession>A0A0J6GV34</accession>
<feature type="chain" id="PRO_5005272696" description="Lipoprotein" evidence="1">
    <location>
        <begin position="29"/>
        <end position="79"/>
    </location>
</feature>
<evidence type="ECO:0000313" key="3">
    <source>
        <dbReference type="EMBL" id="SEC95467.1"/>
    </source>
</evidence>
<comment type="caution">
    <text evidence="2">The sequence shown here is derived from an EMBL/GenBank/DDBJ whole genome shotgun (WGS) entry which is preliminary data.</text>
</comment>
<evidence type="ECO:0000313" key="5">
    <source>
        <dbReference type="Proteomes" id="UP000183155"/>
    </source>
</evidence>
<protein>
    <recommendedName>
        <fullName evidence="6">Lipoprotein</fullName>
    </recommendedName>
</protein>